<accession>A0AAC9TTI8</accession>
<proteinExistence type="predicted"/>
<organism evidence="1 2">
    <name type="scientific">Brachyspira hampsonii</name>
    <dbReference type="NCBI Taxonomy" id="1287055"/>
    <lineage>
        <taxon>Bacteria</taxon>
        <taxon>Pseudomonadati</taxon>
        <taxon>Spirochaetota</taxon>
        <taxon>Spirochaetia</taxon>
        <taxon>Brachyspirales</taxon>
        <taxon>Brachyspiraceae</taxon>
        <taxon>Brachyspira</taxon>
    </lineage>
</organism>
<gene>
    <name evidence="1" type="ORF">BHAMNSH16_04695</name>
</gene>
<dbReference type="KEGG" id="bhp:BHAMNSH16_04695"/>
<sequence length="297" mass="35820">MDIKCPYKYEEQLQKLKDRGCIINNDQKCISILESVNYYRFSAYFLPFKQNDGNYINGTSFEKVFNIYEFDRKLHTILFNALEEIEIFIRAKIAYYHAHKYGALGYWDETNFYNKNSNQKYINKIINYHKKFINNFQREIKSNKKVLFVKHHISKYNSNFPIWVATEIFTFGMLSTFFANLKLEDQKILAKDMYNITAKKLESWLRCCTDLRNICAHYGRLYYRIFSSIPKQMNNLDKDSERKLWGAILSVKELYPFKEKWNDEILTNFINLIDEYENDIDFVHIGFPEKWSVYLNK</sequence>
<dbReference type="AlphaFoldDB" id="A0AAC9TTI8"/>
<dbReference type="PIRSF" id="PIRSF034934">
    <property type="entry name" value="AbiF_AbiD"/>
    <property type="match status" value="1"/>
</dbReference>
<dbReference type="RefSeq" id="WP_069732271.1">
    <property type="nucleotide sequence ID" value="NZ_CP019914.1"/>
</dbReference>
<keyword evidence="2" id="KW-1185">Reference proteome</keyword>
<evidence type="ECO:0000313" key="1">
    <source>
        <dbReference type="EMBL" id="ASJ20977.1"/>
    </source>
</evidence>
<dbReference type="Pfam" id="PF07751">
    <property type="entry name" value="Abi_2"/>
    <property type="match status" value="1"/>
</dbReference>
<name>A0AAC9TTI8_9SPIR</name>
<reference evidence="1 2" key="1">
    <citation type="submission" date="2017-02" db="EMBL/GenBank/DDBJ databases">
        <title>Complete genome sequence of Brachyspira hampsonii genomovar I strain NSH-16 (ATCC BAA-2463).</title>
        <authorList>
            <person name="Mirajkar N.S."/>
            <person name="Gebhart C.J."/>
        </authorList>
    </citation>
    <scope>NUCLEOTIDE SEQUENCE [LARGE SCALE GENOMIC DNA]</scope>
    <source>
        <strain evidence="1 2">NSH-16</strain>
    </source>
</reference>
<dbReference type="Proteomes" id="UP000264880">
    <property type="component" value="Chromosome"/>
</dbReference>
<dbReference type="InterPro" id="IPR017034">
    <property type="entry name" value="Abi_system_AbiD/AbiF"/>
</dbReference>
<protein>
    <submittedName>
        <fullName evidence="1">Abortive phage infection protein</fullName>
    </submittedName>
</protein>
<evidence type="ECO:0000313" key="2">
    <source>
        <dbReference type="Proteomes" id="UP000264880"/>
    </source>
</evidence>
<dbReference type="InterPro" id="IPR011664">
    <property type="entry name" value="Abi_system_AbiD/AbiF-like"/>
</dbReference>
<dbReference type="EMBL" id="CP019914">
    <property type="protein sequence ID" value="ASJ20977.1"/>
    <property type="molecule type" value="Genomic_DNA"/>
</dbReference>